<dbReference type="SMART" id="SM00886">
    <property type="entry name" value="Dabb"/>
    <property type="match status" value="1"/>
</dbReference>
<proteinExistence type="predicted"/>
<keyword evidence="4" id="KW-1185">Reference proteome</keyword>
<evidence type="ECO:0000313" key="3">
    <source>
        <dbReference type="EMBL" id="QIN79356.1"/>
    </source>
</evidence>
<sequence length="123" mass="13753">MPRIVAGLERRGPRPRRAPLEGKALIDHLVLFTVKEDASAEDVQDMLEGLRALRNKVPSVIDLSVGENFSERGGPFTHGLFARFQTPDDLQAYLKHPEHRAAADKLNTFADPNRIVVDYDHGL</sequence>
<gene>
    <name evidence="3" type="ORF">GBA65_13495</name>
</gene>
<name>A0A6G8PYT5_9ACTN</name>
<reference evidence="3 4" key="1">
    <citation type="submission" date="2019-10" db="EMBL/GenBank/DDBJ databases">
        <title>Rubrobacter sp nov SCSIO 52915 isolated from a deep-sea sediment in the South China Sea.</title>
        <authorList>
            <person name="Chen R.W."/>
        </authorList>
    </citation>
    <scope>NUCLEOTIDE SEQUENCE [LARGE SCALE GENOMIC DNA]</scope>
    <source>
        <strain evidence="3 4">SCSIO 52915</strain>
    </source>
</reference>
<organism evidence="3 4">
    <name type="scientific">Rubrobacter marinus</name>
    <dbReference type="NCBI Taxonomy" id="2653852"/>
    <lineage>
        <taxon>Bacteria</taxon>
        <taxon>Bacillati</taxon>
        <taxon>Actinomycetota</taxon>
        <taxon>Rubrobacteria</taxon>
        <taxon>Rubrobacterales</taxon>
        <taxon>Rubrobacteraceae</taxon>
        <taxon>Rubrobacter</taxon>
    </lineage>
</organism>
<dbReference type="EMBL" id="CP045121">
    <property type="protein sequence ID" value="QIN79356.1"/>
    <property type="molecule type" value="Genomic_DNA"/>
</dbReference>
<dbReference type="InterPro" id="IPR044662">
    <property type="entry name" value="HS1/DABB1-like"/>
</dbReference>
<dbReference type="Gene3D" id="3.30.70.100">
    <property type="match status" value="1"/>
</dbReference>
<dbReference type="AlphaFoldDB" id="A0A6G8PYT5"/>
<dbReference type="Proteomes" id="UP000502706">
    <property type="component" value="Chromosome"/>
</dbReference>
<protein>
    <submittedName>
        <fullName evidence="3">Dabb family protein</fullName>
    </submittedName>
</protein>
<dbReference type="PANTHER" id="PTHR33178:SF10">
    <property type="entry name" value="STRESS-RESPONSE A_B BARREL DOMAIN-CONTAINING PROTEIN"/>
    <property type="match status" value="1"/>
</dbReference>
<dbReference type="Pfam" id="PF07876">
    <property type="entry name" value="Dabb"/>
    <property type="match status" value="1"/>
</dbReference>
<evidence type="ECO:0000313" key="4">
    <source>
        <dbReference type="Proteomes" id="UP000502706"/>
    </source>
</evidence>
<comment type="subunit">
    <text evidence="1">Homodimer.</text>
</comment>
<dbReference type="InterPro" id="IPR011008">
    <property type="entry name" value="Dimeric_a/b-barrel"/>
</dbReference>
<evidence type="ECO:0000259" key="2">
    <source>
        <dbReference type="PROSITE" id="PS51502"/>
    </source>
</evidence>
<dbReference type="InterPro" id="IPR013097">
    <property type="entry name" value="Dabb"/>
</dbReference>
<evidence type="ECO:0000256" key="1">
    <source>
        <dbReference type="ARBA" id="ARBA00011738"/>
    </source>
</evidence>
<dbReference type="PANTHER" id="PTHR33178">
    <property type="match status" value="1"/>
</dbReference>
<dbReference type="KEGG" id="rmar:GBA65_13495"/>
<dbReference type="PROSITE" id="PS51502">
    <property type="entry name" value="S_R_A_B_BARREL"/>
    <property type="match status" value="1"/>
</dbReference>
<accession>A0A6G8PYT5</accession>
<feature type="domain" description="Stress-response A/B barrel" evidence="2">
    <location>
        <begin position="26"/>
        <end position="119"/>
    </location>
</feature>
<dbReference type="SUPFAM" id="SSF54909">
    <property type="entry name" value="Dimeric alpha+beta barrel"/>
    <property type="match status" value="1"/>
</dbReference>